<evidence type="ECO:0000313" key="7">
    <source>
        <dbReference type="Proteomes" id="UP000053573"/>
    </source>
</evidence>
<evidence type="ECO:0000259" key="5">
    <source>
        <dbReference type="Pfam" id="PF00155"/>
    </source>
</evidence>
<dbReference type="EMBL" id="LDEV01003378">
    <property type="protein sequence ID" value="KLJ05951.1"/>
    <property type="molecule type" value="Genomic_DNA"/>
</dbReference>
<evidence type="ECO:0000256" key="4">
    <source>
        <dbReference type="ARBA" id="ARBA00022898"/>
    </source>
</evidence>
<comment type="cofactor">
    <cofactor evidence="1">
        <name>pyridoxal 5'-phosphate</name>
        <dbReference type="ChEBI" id="CHEBI:597326"/>
    </cofactor>
</comment>
<dbReference type="Gene3D" id="3.90.1150.10">
    <property type="entry name" value="Aspartate Aminotransferase, domain 1"/>
    <property type="match status" value="1"/>
</dbReference>
<dbReference type="OrthoDB" id="2382073at2759"/>
<dbReference type="STRING" id="2060906.A0A0H1B9P7"/>
<dbReference type="AlphaFoldDB" id="A0A0H1B9P7"/>
<proteinExistence type="inferred from homology"/>
<keyword evidence="7" id="KW-1185">Reference proteome</keyword>
<dbReference type="SUPFAM" id="SSF53383">
    <property type="entry name" value="PLP-dependent transferases"/>
    <property type="match status" value="1"/>
</dbReference>
<keyword evidence="4" id="KW-0663">Pyridoxal phosphate</keyword>
<keyword evidence="3" id="KW-0808">Transferase</keyword>
<evidence type="ECO:0000256" key="2">
    <source>
        <dbReference type="ARBA" id="ARBA00010008"/>
    </source>
</evidence>
<dbReference type="GO" id="GO:0009102">
    <property type="term" value="P:biotin biosynthetic process"/>
    <property type="evidence" value="ECO:0007669"/>
    <property type="project" value="TreeGrafter"/>
</dbReference>
<dbReference type="InterPro" id="IPR015424">
    <property type="entry name" value="PyrdxlP-dep_Trfase"/>
</dbReference>
<gene>
    <name evidence="6" type="ORF">EMPG_10620</name>
</gene>
<feature type="domain" description="Aminotransferase class I/classII large" evidence="5">
    <location>
        <begin position="76"/>
        <end position="434"/>
    </location>
</feature>
<protein>
    <recommendedName>
        <fullName evidence="5">Aminotransferase class I/classII large domain-containing protein</fullName>
    </recommendedName>
</protein>
<sequence length="473" mass="51932">MSKTTSSSFIEEWAKGQKPRGSSVKGSSIFYRNLEEELDASRAQHNFVTLHNQTPNLVDFTSCDVLGIGQSGAIRQAFLEEFSRHPQLPVGAHGARLLDGNSEYIETVENEIATLHCAETALIVTSSAIANDVIFQAIPLPGDAIVYDELMHASALDGFKHSVALCQKSFRHNNVESFTNTLISVRDSQPQIRNGTRSVLISVESVYSMDGDICPLKELLEAAKQVFPSGNAQFVVDEAHSSGHLGPNGAGLVSELGLEKEIAIRNHTLGKTLAGMGGVIMCNQTIRNMLLNNGRQIHFSIAPALTLAAAARVGYEMLRTGKTVESQQRVQRVVKLFMDSITEHPVWDDANDAGILRIPLYEEDDWNDLPFVSHICPVWTRPKQNLYLSFHLQTAGYVVYPISYPVVPRGADRVRIILHAHNTDEQVKGLAESICTWAEEMLQIQRSGDKAKLPAAARDAHSLLAKEGVNSSK</sequence>
<dbReference type="Proteomes" id="UP000053573">
    <property type="component" value="Unassembled WGS sequence"/>
</dbReference>
<dbReference type="InterPro" id="IPR015422">
    <property type="entry name" value="PyrdxlP-dep_Trfase_small"/>
</dbReference>
<dbReference type="Pfam" id="PF00155">
    <property type="entry name" value="Aminotran_1_2"/>
    <property type="match status" value="1"/>
</dbReference>
<dbReference type="InterPro" id="IPR004839">
    <property type="entry name" value="Aminotransferase_I/II_large"/>
</dbReference>
<evidence type="ECO:0000256" key="1">
    <source>
        <dbReference type="ARBA" id="ARBA00001933"/>
    </source>
</evidence>
<evidence type="ECO:0000256" key="3">
    <source>
        <dbReference type="ARBA" id="ARBA00022679"/>
    </source>
</evidence>
<dbReference type="InterPro" id="IPR050087">
    <property type="entry name" value="AON_synthase_class-II"/>
</dbReference>
<evidence type="ECO:0000313" key="6">
    <source>
        <dbReference type="EMBL" id="KLJ05951.1"/>
    </source>
</evidence>
<reference evidence="7" key="1">
    <citation type="journal article" date="2015" name="PLoS Genet.">
        <title>The dynamic genome and transcriptome of the human fungal pathogen Blastomyces and close relative Emmonsia.</title>
        <authorList>
            <person name="Munoz J.F."/>
            <person name="Gauthier G.M."/>
            <person name="Desjardins C.A."/>
            <person name="Gallo J.E."/>
            <person name="Holder J."/>
            <person name="Sullivan T.D."/>
            <person name="Marty A.J."/>
            <person name="Carmen J.C."/>
            <person name="Chen Z."/>
            <person name="Ding L."/>
            <person name="Gujja S."/>
            <person name="Magrini V."/>
            <person name="Misas E."/>
            <person name="Mitreva M."/>
            <person name="Priest M."/>
            <person name="Saif S."/>
            <person name="Whiston E.A."/>
            <person name="Young S."/>
            <person name="Zeng Q."/>
            <person name="Goldman W.E."/>
            <person name="Mardis E.R."/>
            <person name="Taylor J.W."/>
            <person name="McEwen J.G."/>
            <person name="Clay O.K."/>
            <person name="Klein B.S."/>
            <person name="Cuomo C.A."/>
        </authorList>
    </citation>
    <scope>NUCLEOTIDE SEQUENCE [LARGE SCALE GENOMIC DNA]</scope>
    <source>
        <strain evidence="7">UAMH 139</strain>
    </source>
</reference>
<name>A0A0H1B9P7_9EURO</name>
<accession>A0A0H1B9P7</accession>
<dbReference type="Gene3D" id="3.40.640.10">
    <property type="entry name" value="Type I PLP-dependent aspartate aminotransferase-like (Major domain)"/>
    <property type="match status" value="1"/>
</dbReference>
<dbReference type="GO" id="GO:0016740">
    <property type="term" value="F:transferase activity"/>
    <property type="evidence" value="ECO:0007669"/>
    <property type="project" value="UniProtKB-KW"/>
</dbReference>
<organism evidence="6 7">
    <name type="scientific">Blastomyces silverae</name>
    <dbReference type="NCBI Taxonomy" id="2060906"/>
    <lineage>
        <taxon>Eukaryota</taxon>
        <taxon>Fungi</taxon>
        <taxon>Dikarya</taxon>
        <taxon>Ascomycota</taxon>
        <taxon>Pezizomycotina</taxon>
        <taxon>Eurotiomycetes</taxon>
        <taxon>Eurotiomycetidae</taxon>
        <taxon>Onygenales</taxon>
        <taxon>Ajellomycetaceae</taxon>
        <taxon>Blastomyces</taxon>
    </lineage>
</organism>
<dbReference type="PANTHER" id="PTHR13693">
    <property type="entry name" value="CLASS II AMINOTRANSFERASE/8-AMINO-7-OXONONANOATE SYNTHASE"/>
    <property type="match status" value="1"/>
</dbReference>
<dbReference type="GO" id="GO:0030170">
    <property type="term" value="F:pyridoxal phosphate binding"/>
    <property type="evidence" value="ECO:0007669"/>
    <property type="project" value="InterPro"/>
</dbReference>
<dbReference type="InterPro" id="IPR015421">
    <property type="entry name" value="PyrdxlP-dep_Trfase_major"/>
</dbReference>
<dbReference type="PANTHER" id="PTHR13693:SF77">
    <property type="entry name" value="8-AMINO-7-OXONONANOATE SYNTHASE"/>
    <property type="match status" value="1"/>
</dbReference>
<comment type="caution">
    <text evidence="6">The sequence shown here is derived from an EMBL/GenBank/DDBJ whole genome shotgun (WGS) entry which is preliminary data.</text>
</comment>
<comment type="similarity">
    <text evidence="2">Belongs to the class-II pyridoxal-phosphate-dependent aminotransferase family. BioF subfamily.</text>
</comment>